<dbReference type="Proteomes" id="UP000681720">
    <property type="component" value="Unassembled WGS sequence"/>
</dbReference>
<name>A0A8S2RYL8_9BILA</name>
<protein>
    <submittedName>
        <fullName evidence="2">Uncharacterized protein</fullName>
    </submittedName>
</protein>
<comment type="caution">
    <text evidence="2">The sequence shown here is derived from an EMBL/GenBank/DDBJ whole genome shotgun (WGS) entry which is preliminary data.</text>
</comment>
<gene>
    <name evidence="2" type="ORF">BYL167_LOCUS23228</name>
    <name evidence="3" type="ORF">GIL414_LOCUS26472</name>
    <name evidence="1" type="ORF">SMN809_LOCUS20283</name>
</gene>
<evidence type="ECO:0000313" key="4">
    <source>
        <dbReference type="Proteomes" id="UP000681967"/>
    </source>
</evidence>
<sequence length="106" mass="12223">MDWSDEYFDGNGESCPFEPTAMKCDEHLCQNLGYSCGDGEFVRWLARMAIQRLVAPLNDCFNKRNLNYMCEASVNKSAWTQEDGLCNPDRGYDDPRYPPWHLINSS</sequence>
<dbReference type="Proteomes" id="UP000681967">
    <property type="component" value="Unassembled WGS sequence"/>
</dbReference>
<dbReference type="EMBL" id="CAJOBI010012138">
    <property type="protein sequence ID" value="CAF4163454.1"/>
    <property type="molecule type" value="Genomic_DNA"/>
</dbReference>
<evidence type="ECO:0000313" key="3">
    <source>
        <dbReference type="EMBL" id="CAF4315330.1"/>
    </source>
</evidence>
<dbReference type="Proteomes" id="UP000676336">
    <property type="component" value="Unassembled WGS sequence"/>
</dbReference>
<dbReference type="AlphaFoldDB" id="A0A8S2RYL8"/>
<dbReference type="EMBL" id="CAJOBJ010038845">
    <property type="protein sequence ID" value="CAF4315330.1"/>
    <property type="molecule type" value="Genomic_DNA"/>
</dbReference>
<evidence type="ECO:0000313" key="2">
    <source>
        <dbReference type="EMBL" id="CAF4190727.1"/>
    </source>
</evidence>
<proteinExistence type="predicted"/>
<feature type="non-terminal residue" evidence="2">
    <location>
        <position position="106"/>
    </location>
</feature>
<dbReference type="EMBL" id="CAJOBH010015972">
    <property type="protein sequence ID" value="CAF4190727.1"/>
    <property type="molecule type" value="Genomic_DNA"/>
</dbReference>
<reference evidence="2" key="1">
    <citation type="submission" date="2021-02" db="EMBL/GenBank/DDBJ databases">
        <authorList>
            <person name="Nowell W R."/>
        </authorList>
    </citation>
    <scope>NUCLEOTIDE SEQUENCE</scope>
</reference>
<organism evidence="2 4">
    <name type="scientific">Rotaria magnacalcarata</name>
    <dbReference type="NCBI Taxonomy" id="392030"/>
    <lineage>
        <taxon>Eukaryota</taxon>
        <taxon>Metazoa</taxon>
        <taxon>Spiralia</taxon>
        <taxon>Gnathifera</taxon>
        <taxon>Rotifera</taxon>
        <taxon>Eurotatoria</taxon>
        <taxon>Bdelloidea</taxon>
        <taxon>Philodinida</taxon>
        <taxon>Philodinidae</taxon>
        <taxon>Rotaria</taxon>
    </lineage>
</organism>
<accession>A0A8S2RYL8</accession>
<evidence type="ECO:0000313" key="1">
    <source>
        <dbReference type="EMBL" id="CAF4163454.1"/>
    </source>
</evidence>